<sequence>MTTTISEMTPTDLPTTNIIERSASEEIAISSPDSQEEIDAITLSIEEEDGQRVVVKRSVHTIRHSLLEREQKYHIQLNTHTSPMGGLDNVTSVTLQLVKCLDVKFL</sequence>
<comment type="caution">
    <text evidence="1">The sequence shown here is derived from an EMBL/GenBank/DDBJ whole genome shotgun (WGS) entry which is preliminary data.</text>
</comment>
<reference evidence="1 2" key="1">
    <citation type="submission" date="2024-08" db="EMBL/GenBank/DDBJ databases">
        <authorList>
            <person name="Cucini C."/>
            <person name="Frati F."/>
        </authorList>
    </citation>
    <scope>NUCLEOTIDE SEQUENCE [LARGE SCALE GENOMIC DNA]</scope>
</reference>
<keyword evidence="2" id="KW-1185">Reference proteome</keyword>
<organism evidence="1 2">
    <name type="scientific">Orchesella dallaii</name>
    <dbReference type="NCBI Taxonomy" id="48710"/>
    <lineage>
        <taxon>Eukaryota</taxon>
        <taxon>Metazoa</taxon>
        <taxon>Ecdysozoa</taxon>
        <taxon>Arthropoda</taxon>
        <taxon>Hexapoda</taxon>
        <taxon>Collembola</taxon>
        <taxon>Entomobryomorpha</taxon>
        <taxon>Entomobryoidea</taxon>
        <taxon>Orchesellidae</taxon>
        <taxon>Orchesellinae</taxon>
        <taxon>Orchesella</taxon>
    </lineage>
</organism>
<evidence type="ECO:0000313" key="2">
    <source>
        <dbReference type="Proteomes" id="UP001642540"/>
    </source>
</evidence>
<dbReference type="Proteomes" id="UP001642540">
    <property type="component" value="Unassembled WGS sequence"/>
</dbReference>
<protein>
    <submittedName>
        <fullName evidence="1">Uncharacterized protein</fullName>
    </submittedName>
</protein>
<name>A0ABP1PJ26_9HEXA</name>
<proteinExistence type="predicted"/>
<accession>A0ABP1PJ26</accession>
<gene>
    <name evidence="1" type="ORF">ODALV1_LOCUS562</name>
</gene>
<evidence type="ECO:0000313" key="1">
    <source>
        <dbReference type="EMBL" id="CAL8068995.1"/>
    </source>
</evidence>
<dbReference type="EMBL" id="CAXLJM020000003">
    <property type="protein sequence ID" value="CAL8068995.1"/>
    <property type="molecule type" value="Genomic_DNA"/>
</dbReference>